<sequence>MPFNIYFFKNNGLFILCSTLVERDFRYYVRLFARLWVLGVWITAHILSCLKMIGFRPAPIMQAYL</sequence>
<dbReference type="AlphaFoldDB" id="A0A365TIY5"/>
<keyword evidence="1" id="KW-0812">Transmembrane</keyword>
<gene>
    <name evidence="2" type="ORF">DQ400_19120</name>
</gene>
<evidence type="ECO:0000313" key="2">
    <source>
        <dbReference type="EMBL" id="RBI65202.1"/>
    </source>
</evidence>
<accession>A0A365TIY5</accession>
<keyword evidence="1" id="KW-0472">Membrane</keyword>
<feature type="transmembrane region" description="Helical" evidence="1">
    <location>
        <begin position="31"/>
        <end position="53"/>
    </location>
</feature>
<evidence type="ECO:0000313" key="3">
    <source>
        <dbReference type="Proteomes" id="UP000252204"/>
    </source>
</evidence>
<dbReference type="EMBL" id="QNTU01000022">
    <property type="protein sequence ID" value="RBI65202.1"/>
    <property type="molecule type" value="Genomic_DNA"/>
</dbReference>
<dbReference type="Proteomes" id="UP000252204">
    <property type="component" value="Unassembled WGS sequence"/>
</dbReference>
<name>A0A365TIY5_9GAMM</name>
<keyword evidence="1" id="KW-1133">Transmembrane helix</keyword>
<evidence type="ECO:0000256" key="1">
    <source>
        <dbReference type="SAM" id="Phobius"/>
    </source>
</evidence>
<proteinExistence type="predicted"/>
<keyword evidence="3" id="KW-1185">Reference proteome</keyword>
<organism evidence="2 3">
    <name type="scientific">Vreelandella sulfidaeris</name>
    <dbReference type="NCBI Taxonomy" id="115553"/>
    <lineage>
        <taxon>Bacteria</taxon>
        <taxon>Pseudomonadati</taxon>
        <taxon>Pseudomonadota</taxon>
        <taxon>Gammaproteobacteria</taxon>
        <taxon>Oceanospirillales</taxon>
        <taxon>Halomonadaceae</taxon>
        <taxon>Vreelandella</taxon>
    </lineage>
</organism>
<comment type="caution">
    <text evidence="2">The sequence shown here is derived from an EMBL/GenBank/DDBJ whole genome shotgun (WGS) entry which is preliminary data.</text>
</comment>
<protein>
    <submittedName>
        <fullName evidence="2">Uncharacterized protein</fullName>
    </submittedName>
</protein>
<reference evidence="3" key="1">
    <citation type="submission" date="2018-06" db="EMBL/GenBank/DDBJ databases">
        <title>Whole genome sequencing of four bacterial strains from South Shetland trench revealing bio-synthetic gene clusters.</title>
        <authorList>
            <person name="Abdel-Mageed W.M."/>
            <person name="Lehri B."/>
            <person name="Jarmusch S."/>
            <person name="Miranda K."/>
            <person name="Goodfellow M."/>
            <person name="Jaspars M."/>
            <person name="Karlyshev A.V."/>
        </authorList>
    </citation>
    <scope>NUCLEOTIDE SEQUENCE [LARGE SCALE GENOMIC DNA]</scope>
    <source>
        <strain evidence="3">SST4</strain>
    </source>
</reference>